<gene>
    <name evidence="2" type="ORF">BGZ95_006107</name>
</gene>
<evidence type="ECO:0000256" key="1">
    <source>
        <dbReference type="SAM" id="MobiDB-lite"/>
    </source>
</evidence>
<accession>A0AAD4D1S2</accession>
<dbReference type="AlphaFoldDB" id="A0AAD4D1S2"/>
<evidence type="ECO:0000313" key="2">
    <source>
        <dbReference type="EMBL" id="KAG0254245.1"/>
    </source>
</evidence>
<reference evidence="2" key="1">
    <citation type="journal article" date="2020" name="Fungal Divers.">
        <title>Resolving the Mortierellaceae phylogeny through synthesis of multi-gene phylogenetics and phylogenomics.</title>
        <authorList>
            <person name="Vandepol N."/>
            <person name="Liber J."/>
            <person name="Desiro A."/>
            <person name="Na H."/>
            <person name="Kennedy M."/>
            <person name="Barry K."/>
            <person name="Grigoriev I.V."/>
            <person name="Miller A.N."/>
            <person name="O'Donnell K."/>
            <person name="Stajich J.E."/>
            <person name="Bonito G."/>
        </authorList>
    </citation>
    <scope>NUCLEOTIDE SEQUENCE</scope>
    <source>
        <strain evidence="2">NRRL 28262</strain>
    </source>
</reference>
<evidence type="ECO:0000313" key="3">
    <source>
        <dbReference type="Proteomes" id="UP001194580"/>
    </source>
</evidence>
<protein>
    <submittedName>
        <fullName evidence="2">Uncharacterized protein</fullName>
    </submittedName>
</protein>
<dbReference type="Proteomes" id="UP001194580">
    <property type="component" value="Unassembled WGS sequence"/>
</dbReference>
<organism evidence="2 3">
    <name type="scientific">Linnemannia exigua</name>
    <dbReference type="NCBI Taxonomy" id="604196"/>
    <lineage>
        <taxon>Eukaryota</taxon>
        <taxon>Fungi</taxon>
        <taxon>Fungi incertae sedis</taxon>
        <taxon>Mucoromycota</taxon>
        <taxon>Mortierellomycotina</taxon>
        <taxon>Mortierellomycetes</taxon>
        <taxon>Mortierellales</taxon>
        <taxon>Mortierellaceae</taxon>
        <taxon>Linnemannia</taxon>
    </lineage>
</organism>
<feature type="region of interest" description="Disordered" evidence="1">
    <location>
        <begin position="123"/>
        <end position="164"/>
    </location>
</feature>
<proteinExistence type="predicted"/>
<sequence>MDQNALDARRNLQVKFLSDHHFQHAKAALDAFRRALRAVDSKNHPWALAYLEEAKGEQHLCAEKEDMLDKKTTRDRRHQTTSELTGILGRTLSRQTIRTNFRLLEADNETLDEVVMGEIKASAPSFQPTTAQPHEENGAARKRARVGSVSDNNRQGQEEEEELHGLQEENQVDKFHTFYYIFQALFDIHYKRPLTTPNEPPNLTCGGIHDRQRGHDRGETVFGDQYYKLCNLVTDNNFSVPPNCLTEIASTVRNCKRHECAKVDACKAWPWSTMELGKLAQNELMNGRPMNMRMVLILELIRFL</sequence>
<dbReference type="EMBL" id="JAAAIL010002831">
    <property type="protein sequence ID" value="KAG0254245.1"/>
    <property type="molecule type" value="Genomic_DNA"/>
</dbReference>
<name>A0AAD4D1S2_9FUNG</name>
<keyword evidence="3" id="KW-1185">Reference proteome</keyword>
<comment type="caution">
    <text evidence="2">The sequence shown here is derived from an EMBL/GenBank/DDBJ whole genome shotgun (WGS) entry which is preliminary data.</text>
</comment>